<feature type="non-terminal residue" evidence="1">
    <location>
        <position position="1"/>
    </location>
</feature>
<dbReference type="Proteomes" id="UP001634394">
    <property type="component" value="Unassembled WGS sequence"/>
</dbReference>
<evidence type="ECO:0000313" key="1">
    <source>
        <dbReference type="EMBL" id="KAL3885656.1"/>
    </source>
</evidence>
<name>A0ABD3XJ75_SINWO</name>
<organism evidence="1 2">
    <name type="scientific">Sinanodonta woodiana</name>
    <name type="common">Chinese pond mussel</name>
    <name type="synonym">Anodonta woodiana</name>
    <dbReference type="NCBI Taxonomy" id="1069815"/>
    <lineage>
        <taxon>Eukaryota</taxon>
        <taxon>Metazoa</taxon>
        <taxon>Spiralia</taxon>
        <taxon>Lophotrochozoa</taxon>
        <taxon>Mollusca</taxon>
        <taxon>Bivalvia</taxon>
        <taxon>Autobranchia</taxon>
        <taxon>Heteroconchia</taxon>
        <taxon>Palaeoheterodonta</taxon>
        <taxon>Unionida</taxon>
        <taxon>Unionoidea</taxon>
        <taxon>Unionidae</taxon>
        <taxon>Unioninae</taxon>
        <taxon>Sinanodonta</taxon>
    </lineage>
</organism>
<keyword evidence="2" id="KW-1185">Reference proteome</keyword>
<reference evidence="1 2" key="1">
    <citation type="submission" date="2024-11" db="EMBL/GenBank/DDBJ databases">
        <title>Chromosome-level genome assembly of the freshwater bivalve Anodonta woodiana.</title>
        <authorList>
            <person name="Chen X."/>
        </authorList>
    </citation>
    <scope>NUCLEOTIDE SEQUENCE [LARGE SCALE GENOMIC DNA]</scope>
    <source>
        <strain evidence="1">MN2024</strain>
        <tissue evidence="1">Gills</tissue>
    </source>
</reference>
<protein>
    <submittedName>
        <fullName evidence="1">Uncharacterized protein</fullName>
    </submittedName>
</protein>
<dbReference type="AlphaFoldDB" id="A0ABD3XJ75"/>
<evidence type="ECO:0000313" key="2">
    <source>
        <dbReference type="Proteomes" id="UP001634394"/>
    </source>
</evidence>
<sequence>AKIISKSVCEGDSVDIFQNISSDRSNKITLYKNISKQVPIAMWTVNHSNTEDFILDRYKPKVFFKNGIITLKHIGLTDEATYSLLYDTDNTSKMPEIHISTLVAPSNHCKPKIRREDNILIAFLDNRTNCGNRVVSVQWMDYPGVYYKDKDVIEVPPGKDAFTYYACIDGEVFMCARNSTKMKYCEQIIIGGGKEYCFRILRNCMILPMPPLRHHALQNTISSAGFP</sequence>
<proteinExistence type="predicted"/>
<accession>A0ABD3XJ75</accession>
<comment type="caution">
    <text evidence="1">The sequence shown here is derived from an EMBL/GenBank/DDBJ whole genome shotgun (WGS) entry which is preliminary data.</text>
</comment>
<gene>
    <name evidence="1" type="ORF">ACJMK2_025705</name>
</gene>
<dbReference type="EMBL" id="JBJQND010000002">
    <property type="protein sequence ID" value="KAL3885656.1"/>
    <property type="molecule type" value="Genomic_DNA"/>
</dbReference>